<feature type="transmembrane region" description="Helical" evidence="1">
    <location>
        <begin position="6"/>
        <end position="24"/>
    </location>
</feature>
<feature type="transmembrane region" description="Helical" evidence="1">
    <location>
        <begin position="72"/>
        <end position="92"/>
    </location>
</feature>
<sequence>MRMEANYNFLLYLVVGIVIVLALAKANIPSKPYKILLALMVAITMPSFIPGHGEIIMLIPTGAMYAVSSVEVKALGVIFTIINFFIAWFFLYKACGLFKSRA</sequence>
<keyword evidence="1" id="KW-0472">Membrane</keyword>
<feature type="transmembrane region" description="Helical" evidence="1">
    <location>
        <begin position="36"/>
        <end position="60"/>
    </location>
</feature>
<dbReference type="AlphaFoldDB" id="A0A3B1AFH3"/>
<evidence type="ECO:0000256" key="1">
    <source>
        <dbReference type="SAM" id="Phobius"/>
    </source>
</evidence>
<name>A0A3B1AFH3_9ZZZZ</name>
<protein>
    <submittedName>
        <fullName evidence="2">Uncharacterized protein</fullName>
    </submittedName>
</protein>
<proteinExistence type="predicted"/>
<dbReference type="EMBL" id="UOFT01000027">
    <property type="protein sequence ID" value="VAW92634.1"/>
    <property type="molecule type" value="Genomic_DNA"/>
</dbReference>
<accession>A0A3B1AFH3</accession>
<gene>
    <name evidence="2" type="ORF">MNBD_GAMMA23-2454</name>
</gene>
<organism evidence="2">
    <name type="scientific">hydrothermal vent metagenome</name>
    <dbReference type="NCBI Taxonomy" id="652676"/>
    <lineage>
        <taxon>unclassified sequences</taxon>
        <taxon>metagenomes</taxon>
        <taxon>ecological metagenomes</taxon>
    </lineage>
</organism>
<keyword evidence="1" id="KW-1133">Transmembrane helix</keyword>
<reference evidence="2" key="1">
    <citation type="submission" date="2018-06" db="EMBL/GenBank/DDBJ databases">
        <authorList>
            <person name="Zhirakovskaya E."/>
        </authorList>
    </citation>
    <scope>NUCLEOTIDE SEQUENCE</scope>
</reference>
<evidence type="ECO:0000313" key="2">
    <source>
        <dbReference type="EMBL" id="VAW92634.1"/>
    </source>
</evidence>
<keyword evidence="1" id="KW-0812">Transmembrane</keyword>